<gene>
    <name evidence="12" type="ORF">BCR33DRAFT_759221</name>
</gene>
<dbReference type="InterPro" id="IPR004856">
    <property type="entry name" value="Glyco_trans_ALG6/ALG8"/>
</dbReference>
<dbReference type="STRING" id="329046.A0A1Y2BFE5"/>
<comment type="caution">
    <text evidence="12">The sequence shown here is derived from an EMBL/GenBank/DDBJ whole genome shotgun (WGS) entry which is preliminary data.</text>
</comment>
<dbReference type="UniPathway" id="UPA00378"/>
<evidence type="ECO:0000256" key="11">
    <source>
        <dbReference type="RuleBase" id="RU363110"/>
    </source>
</evidence>
<comment type="catalytic activity">
    <reaction evidence="10">
        <text>an alpha-D-Glc-(1-&gt;3)-alpha-D-Man-(1-&gt;2)-alpha-D-Man-(1-&gt;2)-alpha-D-Man-(1-&gt;3)-[alpha-D-Man-(1-&gt;2)-alpha-D-Man-(1-&gt;3)-[alpha-D-Man-(1-&gt;2)-alpha-D-Man-(1-&gt;6)]-alpha-D-Man-(1-&gt;6)]-beta-D-Man-(1-&gt;4)-beta-D-GlcNAc-(1-&gt;4)-alpha-D-GlcNAc-diphospho-di-trans,poly-cis-dolichol + a di-trans,poly-cis-dolichyl beta-D-glucosyl phosphate = an alpha-D-Glc-(1-&gt;3)-alpha-D-Glc-(1-&gt;3)-alpha-D-Man-(1-&gt;2)-alpha-D-Man-(1-&gt;2)-alpha-D-Man-(1-&gt;3)-[alpha-D-Man-(1-&gt;2)-alpha-D-Man-(1-&gt;3)-[alpha-D-Man-(1-&gt;2)-alpha-D-Man-(1-&gt;6)]-alpha-D-Man-(1-&gt;6)]-beta-D-Man-(1-&gt;4)-beta-D-GlcNAc-(1-&gt;4)-alpha-D-GlcNAc-diphospho-di-trans,poly-cis-dolichol + a di-trans,poly-cis-dolichyl phosphate + H(+)</text>
        <dbReference type="Rhea" id="RHEA:31307"/>
        <dbReference type="Rhea" id="RHEA-COMP:19498"/>
        <dbReference type="Rhea" id="RHEA-COMP:19502"/>
        <dbReference type="Rhea" id="RHEA-COMP:19521"/>
        <dbReference type="Rhea" id="RHEA-COMP:19522"/>
        <dbReference type="ChEBI" id="CHEBI:15378"/>
        <dbReference type="ChEBI" id="CHEBI:57525"/>
        <dbReference type="ChEBI" id="CHEBI:57683"/>
        <dbReference type="ChEBI" id="CHEBI:132521"/>
        <dbReference type="ChEBI" id="CHEBI:132522"/>
        <dbReference type="EC" id="2.4.1.265"/>
    </reaction>
    <physiologicalReaction direction="left-to-right" evidence="10">
        <dbReference type="Rhea" id="RHEA:31308"/>
    </physiologicalReaction>
</comment>
<dbReference type="Proteomes" id="UP000193642">
    <property type="component" value="Unassembled WGS sequence"/>
</dbReference>
<evidence type="ECO:0000256" key="2">
    <source>
        <dbReference type="ARBA" id="ARBA00004922"/>
    </source>
</evidence>
<evidence type="ECO:0000256" key="10">
    <source>
        <dbReference type="ARBA" id="ARBA00047346"/>
    </source>
</evidence>
<feature type="transmembrane region" description="Helical" evidence="11">
    <location>
        <begin position="120"/>
        <end position="142"/>
    </location>
</feature>
<dbReference type="PANTHER" id="PTHR12413:SF2">
    <property type="entry name" value="DOLICHYL PYROPHOSPHATE GLC1MAN9GLCNAC2 ALPHA-1,3-GLUCOSYLTRANSFERASE-RELATED"/>
    <property type="match status" value="1"/>
</dbReference>
<evidence type="ECO:0000256" key="4">
    <source>
        <dbReference type="ARBA" id="ARBA00022676"/>
    </source>
</evidence>
<dbReference type="AlphaFoldDB" id="A0A1Y2BFE5"/>
<evidence type="ECO:0000313" key="13">
    <source>
        <dbReference type="Proteomes" id="UP000193642"/>
    </source>
</evidence>
<feature type="transmembrane region" description="Helical" evidence="11">
    <location>
        <begin position="399"/>
        <end position="416"/>
    </location>
</feature>
<comment type="subcellular location">
    <subcellularLocation>
        <location evidence="1 11">Endoplasmic reticulum membrane</location>
        <topology evidence="1 11">Multi-pass membrane protein</topology>
    </subcellularLocation>
</comment>
<accession>A0A1Y2BFE5</accession>
<dbReference type="OrthoDB" id="1689333at2759"/>
<dbReference type="GO" id="GO:0005789">
    <property type="term" value="C:endoplasmic reticulum membrane"/>
    <property type="evidence" value="ECO:0007669"/>
    <property type="project" value="UniProtKB-SubCell"/>
</dbReference>
<feature type="transmembrane region" description="Helical" evidence="11">
    <location>
        <begin position="162"/>
        <end position="189"/>
    </location>
</feature>
<comment type="pathway">
    <text evidence="2 11">Protein modification; protein glycosylation.</text>
</comment>
<keyword evidence="5 11" id="KW-0808">Transferase</keyword>
<name>A0A1Y2BFE5_9FUNG</name>
<evidence type="ECO:0000256" key="6">
    <source>
        <dbReference type="ARBA" id="ARBA00022692"/>
    </source>
</evidence>
<reference evidence="12 13" key="1">
    <citation type="submission" date="2016-07" db="EMBL/GenBank/DDBJ databases">
        <title>Pervasive Adenine N6-methylation of Active Genes in Fungi.</title>
        <authorList>
            <consortium name="DOE Joint Genome Institute"/>
            <person name="Mondo S.J."/>
            <person name="Dannebaum R.O."/>
            <person name="Kuo R.C."/>
            <person name="Labutti K."/>
            <person name="Haridas S."/>
            <person name="Kuo A."/>
            <person name="Salamov A."/>
            <person name="Ahrendt S.R."/>
            <person name="Lipzen A."/>
            <person name="Sullivan W."/>
            <person name="Andreopoulos W.B."/>
            <person name="Clum A."/>
            <person name="Lindquist E."/>
            <person name="Daum C."/>
            <person name="Ramamoorthy G.K."/>
            <person name="Gryganskyi A."/>
            <person name="Culley D."/>
            <person name="Magnuson J.K."/>
            <person name="James T.Y."/>
            <person name="O'Malley M.A."/>
            <person name="Stajich J.E."/>
            <person name="Spatafora J.W."/>
            <person name="Visel A."/>
            <person name="Grigoriev I.V."/>
        </authorList>
    </citation>
    <scope>NUCLEOTIDE SEQUENCE [LARGE SCALE GENOMIC DNA]</scope>
    <source>
        <strain evidence="12 13">JEL800</strain>
    </source>
</reference>
<evidence type="ECO:0000256" key="5">
    <source>
        <dbReference type="ARBA" id="ARBA00022679"/>
    </source>
</evidence>
<keyword evidence="7 11" id="KW-0256">Endoplasmic reticulum</keyword>
<dbReference type="GO" id="GO:0042283">
    <property type="term" value="F:dolichyl pyrophosphate Glc1Man9GlcNAc2 alpha-1,3-glucosyltransferase activity"/>
    <property type="evidence" value="ECO:0007669"/>
    <property type="project" value="UniProtKB-EC"/>
</dbReference>
<sequence length="489" mass="55483">MRSVAIHGVGISRVPGVHSTDFEVHRNWLALTNSLPLSKWYYEETSEWTLDYPPFFAWFEWTMSHIAKWVDPAMVVVENLGYASDATILFQRASVVVTEAVLFYAVVSIFADVADARKRIILTALVFLSPGLLFVDNIHFQYNGFLYGIQLLSIHALWKERYLLGGVLFAVTMNFKHIYLYQAPAYFVYLLSRYCFIETNGSFSFSFLRFVKIGISVISVFLVSFGPFIQHIPQVLSRLFPFKRGLCHAYWAPNFWALYSFADRVAIQGLKLAGKGAELGEVPSLTRGLVGNSVFAVLPNIEPIHTLILTVVFQLPSLYSLWKRPTKDAFVDSLVLCGFSSFLFGWHVHEKAILLVLIPLSLVATRTRRHAQIFYILSCAGYLSLFPLIFKATETPTKVIVFLLYAMTSSHFLAFLTKETAANKSERGLQLNILERLYVYGMGPLYIYAELVHPFVFGSRLEFLPLMLVSVYCSVGVLYSFVALSFLIE</sequence>
<feature type="transmembrane region" description="Helical" evidence="11">
    <location>
        <begin position="463"/>
        <end position="488"/>
    </location>
</feature>
<protein>
    <recommendedName>
        <fullName evidence="11">Alpha-1,3-glucosyltransferase</fullName>
        <ecNumber evidence="11">2.4.1.-</ecNumber>
    </recommendedName>
</protein>
<dbReference type="EC" id="2.4.1.-" evidence="11"/>
<proteinExistence type="inferred from homology"/>
<feature type="transmembrane region" description="Helical" evidence="11">
    <location>
        <begin position="437"/>
        <end position="457"/>
    </location>
</feature>
<evidence type="ECO:0000256" key="7">
    <source>
        <dbReference type="ARBA" id="ARBA00022824"/>
    </source>
</evidence>
<feature type="transmembrane region" description="Helical" evidence="11">
    <location>
        <begin position="352"/>
        <end position="367"/>
    </location>
</feature>
<evidence type="ECO:0000313" key="12">
    <source>
        <dbReference type="EMBL" id="ORY33541.1"/>
    </source>
</evidence>
<keyword evidence="4 11" id="KW-0328">Glycosyltransferase</keyword>
<comment type="similarity">
    <text evidence="3 11">Belongs to the ALG6/ALG8 glucosyltransferase family.</text>
</comment>
<evidence type="ECO:0000256" key="8">
    <source>
        <dbReference type="ARBA" id="ARBA00022989"/>
    </source>
</evidence>
<dbReference type="Pfam" id="PF03155">
    <property type="entry name" value="Alg6_Alg8"/>
    <property type="match status" value="1"/>
</dbReference>
<evidence type="ECO:0000256" key="1">
    <source>
        <dbReference type="ARBA" id="ARBA00004477"/>
    </source>
</evidence>
<dbReference type="PANTHER" id="PTHR12413">
    <property type="entry name" value="DOLICHYL GLYCOSYLTRANSFERASE"/>
    <property type="match status" value="1"/>
</dbReference>
<dbReference type="EMBL" id="MCGO01000067">
    <property type="protein sequence ID" value="ORY33541.1"/>
    <property type="molecule type" value="Genomic_DNA"/>
</dbReference>
<keyword evidence="8 11" id="KW-1133">Transmembrane helix</keyword>
<keyword evidence="13" id="KW-1185">Reference proteome</keyword>
<keyword evidence="6 11" id="KW-0812">Transmembrane</keyword>
<dbReference type="GO" id="GO:0006488">
    <property type="term" value="P:dolichol-linked oligosaccharide biosynthetic process"/>
    <property type="evidence" value="ECO:0007669"/>
    <property type="project" value="EnsemblFungi"/>
</dbReference>
<keyword evidence="9 11" id="KW-0472">Membrane</keyword>
<feature type="transmembrane region" description="Helical" evidence="11">
    <location>
        <begin position="89"/>
        <end position="113"/>
    </location>
</feature>
<evidence type="ECO:0000256" key="3">
    <source>
        <dbReference type="ARBA" id="ARBA00008715"/>
    </source>
</evidence>
<feature type="transmembrane region" description="Helical" evidence="11">
    <location>
        <begin position="374"/>
        <end position="393"/>
    </location>
</feature>
<evidence type="ECO:0000256" key="9">
    <source>
        <dbReference type="ARBA" id="ARBA00023136"/>
    </source>
</evidence>
<organism evidence="12 13">
    <name type="scientific">Rhizoclosmatium globosum</name>
    <dbReference type="NCBI Taxonomy" id="329046"/>
    <lineage>
        <taxon>Eukaryota</taxon>
        <taxon>Fungi</taxon>
        <taxon>Fungi incertae sedis</taxon>
        <taxon>Chytridiomycota</taxon>
        <taxon>Chytridiomycota incertae sedis</taxon>
        <taxon>Chytridiomycetes</taxon>
        <taxon>Chytridiales</taxon>
        <taxon>Chytriomycetaceae</taxon>
        <taxon>Rhizoclosmatium</taxon>
    </lineage>
</organism>
<feature type="transmembrane region" description="Helical" evidence="11">
    <location>
        <begin position="210"/>
        <end position="229"/>
    </location>
</feature>